<evidence type="ECO:0000256" key="3">
    <source>
        <dbReference type="ARBA" id="ARBA00022475"/>
    </source>
</evidence>
<dbReference type="InterPro" id="IPR039421">
    <property type="entry name" value="Type_1_exporter"/>
</dbReference>
<dbReference type="PROSITE" id="PS50929">
    <property type="entry name" value="ABC_TM1F"/>
    <property type="match status" value="1"/>
</dbReference>
<dbReference type="InterPro" id="IPR011527">
    <property type="entry name" value="ABC1_TM_dom"/>
</dbReference>
<dbReference type="SUPFAM" id="SSF90123">
    <property type="entry name" value="ABC transporter transmembrane region"/>
    <property type="match status" value="1"/>
</dbReference>
<feature type="transmembrane region" description="Helical" evidence="9">
    <location>
        <begin position="45"/>
        <end position="68"/>
    </location>
</feature>
<comment type="subcellular location">
    <subcellularLocation>
        <location evidence="1">Cell membrane</location>
        <topology evidence="1">Multi-pass membrane protein</topology>
    </subcellularLocation>
</comment>
<dbReference type="GO" id="GO:0005524">
    <property type="term" value="F:ATP binding"/>
    <property type="evidence" value="ECO:0007669"/>
    <property type="project" value="UniProtKB-KW"/>
</dbReference>
<organism evidence="12 13">
    <name type="scientific">Pseudomonas palleroniana</name>
    <dbReference type="NCBI Taxonomy" id="191390"/>
    <lineage>
        <taxon>Bacteria</taxon>
        <taxon>Pseudomonadati</taxon>
        <taxon>Pseudomonadota</taxon>
        <taxon>Gammaproteobacteria</taxon>
        <taxon>Pseudomonadales</taxon>
        <taxon>Pseudomonadaceae</taxon>
        <taxon>Pseudomonas</taxon>
    </lineage>
</organism>
<dbReference type="Gene3D" id="1.20.1560.10">
    <property type="entry name" value="ABC transporter type 1, transmembrane domain"/>
    <property type="match status" value="1"/>
</dbReference>
<keyword evidence="4 9" id="KW-0812">Transmembrane</keyword>
<dbReference type="Gene3D" id="3.40.50.300">
    <property type="entry name" value="P-loop containing nucleotide triphosphate hydrolases"/>
    <property type="match status" value="1"/>
</dbReference>
<dbReference type="GO" id="GO:0005886">
    <property type="term" value="C:plasma membrane"/>
    <property type="evidence" value="ECO:0007669"/>
    <property type="project" value="UniProtKB-SubCell"/>
</dbReference>
<evidence type="ECO:0000256" key="1">
    <source>
        <dbReference type="ARBA" id="ARBA00004651"/>
    </source>
</evidence>
<feature type="transmembrane region" description="Helical" evidence="9">
    <location>
        <begin position="80"/>
        <end position="101"/>
    </location>
</feature>
<evidence type="ECO:0000256" key="9">
    <source>
        <dbReference type="SAM" id="Phobius"/>
    </source>
</evidence>
<keyword evidence="2" id="KW-0813">Transport</keyword>
<keyword evidence="8 9" id="KW-0472">Membrane</keyword>
<evidence type="ECO:0000256" key="5">
    <source>
        <dbReference type="ARBA" id="ARBA00022741"/>
    </source>
</evidence>
<evidence type="ECO:0000313" key="12">
    <source>
        <dbReference type="EMBL" id="KWU49279.1"/>
    </source>
</evidence>
<dbReference type="InterPro" id="IPR003593">
    <property type="entry name" value="AAA+_ATPase"/>
</dbReference>
<dbReference type="Pfam" id="PF00664">
    <property type="entry name" value="ABC_membrane"/>
    <property type="match status" value="1"/>
</dbReference>
<dbReference type="InterPro" id="IPR027417">
    <property type="entry name" value="P-loop_NTPase"/>
</dbReference>
<feature type="domain" description="ABC transporter" evidence="10">
    <location>
        <begin position="369"/>
        <end position="602"/>
    </location>
</feature>
<dbReference type="OrthoDB" id="9806127at2"/>
<name>A0A0X7K0S9_9PSED</name>
<dbReference type="AlphaFoldDB" id="A0A0X7K0S9"/>
<keyword evidence="6 12" id="KW-0067">ATP-binding</keyword>
<dbReference type="InterPro" id="IPR036640">
    <property type="entry name" value="ABC1_TM_sf"/>
</dbReference>
<gene>
    <name evidence="12" type="ORF">AWV77_19770</name>
</gene>
<feature type="domain" description="ABC transmembrane type-1" evidence="11">
    <location>
        <begin position="49"/>
        <end position="333"/>
    </location>
</feature>
<evidence type="ECO:0000256" key="6">
    <source>
        <dbReference type="ARBA" id="ARBA00022840"/>
    </source>
</evidence>
<evidence type="ECO:0000256" key="2">
    <source>
        <dbReference type="ARBA" id="ARBA00022448"/>
    </source>
</evidence>
<evidence type="ECO:0000259" key="11">
    <source>
        <dbReference type="PROSITE" id="PS50929"/>
    </source>
</evidence>
<dbReference type="SUPFAM" id="SSF52540">
    <property type="entry name" value="P-loop containing nucleoside triphosphate hydrolases"/>
    <property type="match status" value="1"/>
</dbReference>
<dbReference type="RefSeq" id="WP_060755862.1">
    <property type="nucleotide sequence ID" value="NZ_LRMR01000029.1"/>
</dbReference>
<proteinExistence type="predicted"/>
<dbReference type="Proteomes" id="UP000067111">
    <property type="component" value="Unassembled WGS sequence"/>
</dbReference>
<dbReference type="GO" id="GO:0015421">
    <property type="term" value="F:ABC-type oligopeptide transporter activity"/>
    <property type="evidence" value="ECO:0007669"/>
    <property type="project" value="TreeGrafter"/>
</dbReference>
<keyword evidence="7 9" id="KW-1133">Transmembrane helix</keyword>
<dbReference type="FunFam" id="3.40.50.300:FF:000221">
    <property type="entry name" value="Multidrug ABC transporter ATP-binding protein"/>
    <property type="match status" value="1"/>
</dbReference>
<dbReference type="PROSITE" id="PS50893">
    <property type="entry name" value="ABC_TRANSPORTER_2"/>
    <property type="match status" value="1"/>
</dbReference>
<dbReference type="CDD" id="cd18550">
    <property type="entry name" value="ABC_6TM_exporter_like"/>
    <property type="match status" value="1"/>
</dbReference>
<keyword evidence="3" id="KW-1003">Cell membrane</keyword>
<dbReference type="SMART" id="SM00382">
    <property type="entry name" value="AAA"/>
    <property type="match status" value="1"/>
</dbReference>
<evidence type="ECO:0000256" key="7">
    <source>
        <dbReference type="ARBA" id="ARBA00022989"/>
    </source>
</evidence>
<evidence type="ECO:0000256" key="8">
    <source>
        <dbReference type="ARBA" id="ARBA00023136"/>
    </source>
</evidence>
<sequence length="603" mass="65574">MASKISLQVSKSPNDEPDSVDNYDEIAERHFSLARVLALLHPHRISISFVVFLIAVAGVAGVASPFLIRSIVDDALPAKDLTLLGYLAGGLIAVAMFNAVANLTQTYFSVRVGQRIMHDLRTRLYQHLQSLSLAFFSGTRAGEVQARISSDVAGMQVLLTNTATDLAKHLSVVAATLVAMLLLDWRLALASLAVIPALIWINGRVAQLRERVTYQQQERVADLSANIAESLSAGGIVLSRTMGRVHFLVQRFQRDSADLARLEIKASTAGQWEFAIVFLALDILPALTFLGGGVFIGLGLEVSIGTLVAFIALQEQLLWPLIEIFETRIEFAKGRALLARVFSYLDTPATVVETSSPVNFSGKDFNTGIRFENVSFAYGERTVLNDLTFEIPAGKHTALVGPTGSGKTTISYLITRLYDADRGRISYDGVDIRDLSFDTLADFVGIVTQDTFLLNASIEANLRFAKPQASEAELWRVLEIAQLDTTVRNLADGLHAGVGDRGYQLSGGERQRLSLARMLLRDPPIIILDEATSALDSQTQAAMANALASLSGERTLISIAHRLSTIRKAEQILVIKAGQLVEQGTHDELLTQDGLYAAMIQDA</sequence>
<keyword evidence="5" id="KW-0547">Nucleotide-binding</keyword>
<evidence type="ECO:0000313" key="13">
    <source>
        <dbReference type="Proteomes" id="UP000067111"/>
    </source>
</evidence>
<dbReference type="PANTHER" id="PTHR43394">
    <property type="entry name" value="ATP-DEPENDENT PERMEASE MDL1, MITOCHONDRIAL"/>
    <property type="match status" value="1"/>
</dbReference>
<feature type="transmembrane region" description="Helical" evidence="9">
    <location>
        <begin position="274"/>
        <end position="298"/>
    </location>
</feature>
<dbReference type="PROSITE" id="PS00211">
    <property type="entry name" value="ABC_TRANSPORTER_1"/>
    <property type="match status" value="1"/>
</dbReference>
<comment type="caution">
    <text evidence="12">The sequence shown here is derived from an EMBL/GenBank/DDBJ whole genome shotgun (WGS) entry which is preliminary data.</text>
</comment>
<dbReference type="GO" id="GO:0016887">
    <property type="term" value="F:ATP hydrolysis activity"/>
    <property type="evidence" value="ECO:0007669"/>
    <property type="project" value="InterPro"/>
</dbReference>
<protein>
    <submittedName>
        <fullName evidence="12">Multidrug ABC transporter ATP-binding protein</fullName>
    </submittedName>
</protein>
<accession>A0A0X7K0S9</accession>
<dbReference type="InterPro" id="IPR017871">
    <property type="entry name" value="ABC_transporter-like_CS"/>
</dbReference>
<dbReference type="PANTHER" id="PTHR43394:SF1">
    <property type="entry name" value="ATP-BINDING CASSETTE SUB-FAMILY B MEMBER 10, MITOCHONDRIAL"/>
    <property type="match status" value="1"/>
</dbReference>
<dbReference type="InterPro" id="IPR003439">
    <property type="entry name" value="ABC_transporter-like_ATP-bd"/>
</dbReference>
<dbReference type="EMBL" id="LRMR01000029">
    <property type="protein sequence ID" value="KWU49279.1"/>
    <property type="molecule type" value="Genomic_DNA"/>
</dbReference>
<evidence type="ECO:0000256" key="4">
    <source>
        <dbReference type="ARBA" id="ARBA00022692"/>
    </source>
</evidence>
<evidence type="ECO:0000259" key="10">
    <source>
        <dbReference type="PROSITE" id="PS50893"/>
    </source>
</evidence>
<dbReference type="Pfam" id="PF00005">
    <property type="entry name" value="ABC_tran"/>
    <property type="match status" value="1"/>
</dbReference>
<feature type="transmembrane region" description="Helical" evidence="9">
    <location>
        <begin position="172"/>
        <end position="201"/>
    </location>
</feature>
<reference evidence="13" key="1">
    <citation type="submission" date="2016-01" db="EMBL/GenBank/DDBJ databases">
        <authorList>
            <person name="Gamez R.M."/>
            <person name="Rodriguez F."/>
            <person name="Bernal J.F."/>
            <person name="Agarwala R."/>
            <person name="Landsman D."/>
            <person name="Marino-Ramirez L."/>
        </authorList>
    </citation>
    <scope>NUCLEOTIDE SEQUENCE [LARGE SCALE GENOMIC DNA]</scope>
    <source>
        <strain evidence="13">Ps006</strain>
    </source>
</reference>